<organism evidence="2 3">
    <name type="scientific">Rossellomorea pakistanensis</name>
    <dbReference type="NCBI Taxonomy" id="992288"/>
    <lineage>
        <taxon>Bacteria</taxon>
        <taxon>Bacillati</taxon>
        <taxon>Bacillota</taxon>
        <taxon>Bacilli</taxon>
        <taxon>Bacillales</taxon>
        <taxon>Bacillaceae</taxon>
        <taxon>Rossellomorea</taxon>
    </lineage>
</organism>
<evidence type="ECO:0000313" key="2">
    <source>
        <dbReference type="EMBL" id="MBM7587273.1"/>
    </source>
</evidence>
<reference evidence="2 3" key="1">
    <citation type="submission" date="2021-01" db="EMBL/GenBank/DDBJ databases">
        <title>Genomic Encyclopedia of Type Strains, Phase IV (KMG-IV): sequencing the most valuable type-strain genomes for metagenomic binning, comparative biology and taxonomic classification.</title>
        <authorList>
            <person name="Goeker M."/>
        </authorList>
    </citation>
    <scope>NUCLEOTIDE SEQUENCE [LARGE SCALE GENOMIC DNA]</scope>
    <source>
        <strain evidence="2 3">DSM 24834</strain>
    </source>
</reference>
<feature type="transmembrane region" description="Helical" evidence="1">
    <location>
        <begin position="92"/>
        <end position="111"/>
    </location>
</feature>
<dbReference type="RefSeq" id="WP_205174467.1">
    <property type="nucleotide sequence ID" value="NZ_JAFBDZ010000004.1"/>
</dbReference>
<sequence length="143" mass="16267">MNKRNSSLLWLPKLAGGLLIFMGLFHPIYVLIATPEMWEQIILSGFWNSVAPPWESRDIVFQRDFWTSIGSLCFPSALLGGYLLWSIRQGYAIPAFLVWGILLYGVVSSILMPISGFWFLVVAALLLIIYQIRTKHKPPRVAK</sequence>
<evidence type="ECO:0000256" key="1">
    <source>
        <dbReference type="SAM" id="Phobius"/>
    </source>
</evidence>
<dbReference type="EMBL" id="JAFBDZ010000004">
    <property type="protein sequence ID" value="MBM7587273.1"/>
    <property type="molecule type" value="Genomic_DNA"/>
</dbReference>
<evidence type="ECO:0000313" key="3">
    <source>
        <dbReference type="Proteomes" id="UP001646157"/>
    </source>
</evidence>
<protein>
    <submittedName>
        <fullName evidence="2">Uncharacterized protein</fullName>
    </submittedName>
</protein>
<keyword evidence="1" id="KW-0812">Transmembrane</keyword>
<gene>
    <name evidence="2" type="ORF">JOC86_003846</name>
</gene>
<feature type="transmembrane region" description="Helical" evidence="1">
    <location>
        <begin position="65"/>
        <end position="85"/>
    </location>
</feature>
<keyword evidence="1" id="KW-1133">Transmembrane helix</keyword>
<proteinExistence type="predicted"/>
<feature type="transmembrane region" description="Helical" evidence="1">
    <location>
        <begin position="7"/>
        <end position="29"/>
    </location>
</feature>
<keyword evidence="3" id="KW-1185">Reference proteome</keyword>
<accession>A0ABS2NHH5</accession>
<dbReference type="Proteomes" id="UP001646157">
    <property type="component" value="Unassembled WGS sequence"/>
</dbReference>
<keyword evidence="1" id="KW-0472">Membrane</keyword>
<comment type="caution">
    <text evidence="2">The sequence shown here is derived from an EMBL/GenBank/DDBJ whole genome shotgun (WGS) entry which is preliminary data.</text>
</comment>
<name>A0ABS2NHH5_9BACI</name>
<dbReference type="InterPro" id="IPR045590">
    <property type="entry name" value="DUF6463"/>
</dbReference>
<dbReference type="Pfam" id="PF20064">
    <property type="entry name" value="DUF6463"/>
    <property type="match status" value="1"/>
</dbReference>